<dbReference type="EMBL" id="JBJUIK010000012">
    <property type="protein sequence ID" value="KAL3508442.1"/>
    <property type="molecule type" value="Genomic_DNA"/>
</dbReference>
<name>A0ABD2YRI1_9GENT</name>
<keyword evidence="1" id="KW-0697">Rotamase</keyword>
<reference evidence="4 5" key="1">
    <citation type="submission" date="2024-11" db="EMBL/GenBank/DDBJ databases">
        <title>A near-complete genome assembly of Cinchona calisaya.</title>
        <authorList>
            <person name="Lian D.C."/>
            <person name="Zhao X.W."/>
            <person name="Wei L."/>
        </authorList>
    </citation>
    <scope>NUCLEOTIDE SEQUENCE [LARGE SCALE GENOMIC DNA]</scope>
    <source>
        <tissue evidence="4">Nenye</tissue>
    </source>
</reference>
<dbReference type="Proteomes" id="UP001630127">
    <property type="component" value="Unassembled WGS sequence"/>
</dbReference>
<dbReference type="GO" id="GO:0003755">
    <property type="term" value="F:peptidyl-prolyl cis-trans isomerase activity"/>
    <property type="evidence" value="ECO:0007669"/>
    <property type="project" value="UniProtKB-KW"/>
</dbReference>
<protein>
    <recommendedName>
        <fullName evidence="3">Trigger factor C-terminal domain-containing protein</fullName>
    </recommendedName>
</protein>
<organism evidence="4 5">
    <name type="scientific">Cinchona calisaya</name>
    <dbReference type="NCBI Taxonomy" id="153742"/>
    <lineage>
        <taxon>Eukaryota</taxon>
        <taxon>Viridiplantae</taxon>
        <taxon>Streptophyta</taxon>
        <taxon>Embryophyta</taxon>
        <taxon>Tracheophyta</taxon>
        <taxon>Spermatophyta</taxon>
        <taxon>Magnoliopsida</taxon>
        <taxon>eudicotyledons</taxon>
        <taxon>Gunneridae</taxon>
        <taxon>Pentapetalae</taxon>
        <taxon>asterids</taxon>
        <taxon>lamiids</taxon>
        <taxon>Gentianales</taxon>
        <taxon>Rubiaceae</taxon>
        <taxon>Cinchonoideae</taxon>
        <taxon>Cinchoneae</taxon>
        <taxon>Cinchona</taxon>
    </lineage>
</organism>
<dbReference type="Gene3D" id="1.10.3120.10">
    <property type="entry name" value="Trigger factor, C-terminal domain"/>
    <property type="match status" value="1"/>
</dbReference>
<dbReference type="InterPro" id="IPR027304">
    <property type="entry name" value="Trigger_fact/SurA_dom_sf"/>
</dbReference>
<sequence>MHYNKTWCEMAYVVLHLLKVECKELFFRDFPELDDSLADKLLPACTTLVEVKESLLQKCLELEQTAKEQAADNAILDRANCKMVEVDVPQSLFEEQRRQLYGAQLLQIQAKTKLTEQQLAYLSSPKTVNEFLENNRENINRVIRQNLAVGDIFKCGKLQFSTEELVKEVKNSIAEFKRHNQEYDEECMKEQVITMLEMQCLLALRSSIPFNIDSIIANASRIKSSELKDKSCL</sequence>
<feature type="domain" description="Trigger factor C-terminal" evidence="3">
    <location>
        <begin position="47"/>
        <end position="198"/>
    </location>
</feature>
<dbReference type="SUPFAM" id="SSF109998">
    <property type="entry name" value="Triger factor/SurA peptide-binding domain-like"/>
    <property type="match status" value="1"/>
</dbReference>
<dbReference type="FunFam" id="1.10.3120.10:FF:000004">
    <property type="entry name" value="Chloroplast trigger factor"/>
    <property type="match status" value="1"/>
</dbReference>
<keyword evidence="5" id="KW-1185">Reference proteome</keyword>
<comment type="caution">
    <text evidence="4">The sequence shown here is derived from an EMBL/GenBank/DDBJ whole genome shotgun (WGS) entry which is preliminary data.</text>
</comment>
<evidence type="ECO:0000256" key="1">
    <source>
        <dbReference type="ARBA" id="ARBA00023110"/>
    </source>
</evidence>
<dbReference type="Pfam" id="PF05698">
    <property type="entry name" value="Trigger_C"/>
    <property type="match status" value="1"/>
</dbReference>
<evidence type="ECO:0000313" key="4">
    <source>
        <dbReference type="EMBL" id="KAL3508442.1"/>
    </source>
</evidence>
<evidence type="ECO:0000256" key="2">
    <source>
        <dbReference type="ARBA" id="ARBA00023235"/>
    </source>
</evidence>
<evidence type="ECO:0000313" key="5">
    <source>
        <dbReference type="Proteomes" id="UP001630127"/>
    </source>
</evidence>
<dbReference type="InterPro" id="IPR037041">
    <property type="entry name" value="Trigger_fac_C_sf"/>
</dbReference>
<evidence type="ECO:0000259" key="3">
    <source>
        <dbReference type="Pfam" id="PF05698"/>
    </source>
</evidence>
<dbReference type="AlphaFoldDB" id="A0ABD2YRI1"/>
<dbReference type="InterPro" id="IPR008880">
    <property type="entry name" value="Trigger_fac_C"/>
</dbReference>
<gene>
    <name evidence="4" type="ORF">ACH5RR_027843</name>
</gene>
<keyword evidence="2" id="KW-0413">Isomerase</keyword>
<accession>A0ABD2YRI1</accession>
<proteinExistence type="predicted"/>